<evidence type="ECO:0000313" key="1">
    <source>
        <dbReference type="EMBL" id="MET8439136.1"/>
    </source>
</evidence>
<reference evidence="1 2" key="1">
    <citation type="submission" date="2024-06" db="EMBL/GenBank/DDBJ databases">
        <title>The Natural Products Discovery Center: Release of the First 8490 Sequenced Strains for Exploring Actinobacteria Biosynthetic Diversity.</title>
        <authorList>
            <person name="Kalkreuter E."/>
            <person name="Kautsar S.A."/>
            <person name="Yang D."/>
            <person name="Bader C.D."/>
            <person name="Teijaro C.N."/>
            <person name="Fluegel L."/>
            <person name="Davis C.M."/>
            <person name="Simpson J.R."/>
            <person name="Lauterbach L."/>
            <person name="Steele A.D."/>
            <person name="Gui C."/>
            <person name="Meng S."/>
            <person name="Li G."/>
            <person name="Viehrig K."/>
            <person name="Ye F."/>
            <person name="Su P."/>
            <person name="Kiefer A.F."/>
            <person name="Nichols A."/>
            <person name="Cepeda A.J."/>
            <person name="Yan W."/>
            <person name="Fan B."/>
            <person name="Jiang Y."/>
            <person name="Adhikari A."/>
            <person name="Zheng C.-J."/>
            <person name="Schuster L."/>
            <person name="Cowan T.M."/>
            <person name="Smanski M.J."/>
            <person name="Chevrette M.G."/>
            <person name="De Carvalho L.P.S."/>
            <person name="Shen B."/>
        </authorList>
    </citation>
    <scope>NUCLEOTIDE SEQUENCE [LARGE SCALE GENOMIC DNA]</scope>
    <source>
        <strain evidence="1 2">NPDC005137</strain>
    </source>
</reference>
<name>A0ABV2UMR1_9ACTN</name>
<protein>
    <submittedName>
        <fullName evidence="1">Uncharacterized protein</fullName>
    </submittedName>
</protein>
<keyword evidence="2" id="KW-1185">Reference proteome</keyword>
<dbReference type="EMBL" id="JBEXIP010000092">
    <property type="protein sequence ID" value="MET8439136.1"/>
    <property type="molecule type" value="Genomic_DNA"/>
</dbReference>
<sequence>MSMRFEVAQAFDLEGVLAGPWDARVARFDEVKAPFWGDGLYGVQLPLTDAVVQDAEVQLGVRLRQPSQQQRRVRTVILARKHEGAGLSESVDVEDFGTTYRFRAADDSYTVEPLVSILRRTRRRSACE</sequence>
<gene>
    <name evidence="1" type="ORF">ABZV61_42105</name>
</gene>
<dbReference type="Proteomes" id="UP001550044">
    <property type="component" value="Unassembled WGS sequence"/>
</dbReference>
<accession>A0ABV2UMR1</accession>
<comment type="caution">
    <text evidence="1">The sequence shown here is derived from an EMBL/GenBank/DDBJ whole genome shotgun (WGS) entry which is preliminary data.</text>
</comment>
<proteinExistence type="predicted"/>
<dbReference type="RefSeq" id="WP_356713550.1">
    <property type="nucleotide sequence ID" value="NZ_JBEXIP010000092.1"/>
</dbReference>
<evidence type="ECO:0000313" key="2">
    <source>
        <dbReference type="Proteomes" id="UP001550044"/>
    </source>
</evidence>
<organism evidence="1 2">
    <name type="scientific">Streptomyces sp. 900116325</name>
    <dbReference type="NCBI Taxonomy" id="3154295"/>
    <lineage>
        <taxon>Bacteria</taxon>
        <taxon>Bacillati</taxon>
        <taxon>Actinomycetota</taxon>
        <taxon>Actinomycetes</taxon>
        <taxon>Kitasatosporales</taxon>
        <taxon>Streptomycetaceae</taxon>
        <taxon>Streptomyces</taxon>
    </lineage>
</organism>